<dbReference type="InterPro" id="IPR051415">
    <property type="entry name" value="LAAT-1"/>
</dbReference>
<dbReference type="OMA" id="DMCIFIQ"/>
<evidence type="ECO:0000256" key="11">
    <source>
        <dbReference type="SAM" id="Phobius"/>
    </source>
</evidence>
<dbReference type="FunFam" id="1.20.1280.290:FF:000011">
    <property type="entry name" value="PQ loop repeat protein"/>
    <property type="match status" value="1"/>
</dbReference>
<organism evidence="12 13">
    <name type="scientific">Candida maltosa (strain Xu316)</name>
    <name type="common">Yeast</name>
    <dbReference type="NCBI Taxonomy" id="1245528"/>
    <lineage>
        <taxon>Eukaryota</taxon>
        <taxon>Fungi</taxon>
        <taxon>Dikarya</taxon>
        <taxon>Ascomycota</taxon>
        <taxon>Saccharomycotina</taxon>
        <taxon>Pichiomycetes</taxon>
        <taxon>Debaryomycetaceae</taxon>
        <taxon>Candida/Lodderomyces clade</taxon>
        <taxon>Candida</taxon>
    </lineage>
</organism>
<dbReference type="OrthoDB" id="8048523at2759"/>
<feature type="transmembrane region" description="Helical" evidence="11">
    <location>
        <begin position="173"/>
        <end position="193"/>
    </location>
</feature>
<evidence type="ECO:0000256" key="2">
    <source>
        <dbReference type="ARBA" id="ARBA00004127"/>
    </source>
</evidence>
<dbReference type="Pfam" id="PF04193">
    <property type="entry name" value="PQ-loop"/>
    <property type="match status" value="2"/>
</dbReference>
<evidence type="ECO:0000256" key="10">
    <source>
        <dbReference type="SAM" id="MobiDB-lite"/>
    </source>
</evidence>
<dbReference type="GO" id="GO:0034490">
    <property type="term" value="P:basic amino acid transmembrane import into vacuole"/>
    <property type="evidence" value="ECO:0007669"/>
    <property type="project" value="UniProtKB-ARBA"/>
</dbReference>
<evidence type="ECO:0000313" key="13">
    <source>
        <dbReference type="Proteomes" id="UP000011777"/>
    </source>
</evidence>
<feature type="transmembrane region" description="Helical" evidence="11">
    <location>
        <begin position="12"/>
        <end position="34"/>
    </location>
</feature>
<evidence type="ECO:0000256" key="5">
    <source>
        <dbReference type="ARBA" id="ARBA00022692"/>
    </source>
</evidence>
<gene>
    <name evidence="12" type="ORF">G210_3722</name>
</gene>
<evidence type="ECO:0000313" key="12">
    <source>
        <dbReference type="EMBL" id="EMG46046.1"/>
    </source>
</evidence>
<feature type="region of interest" description="Disordered" evidence="10">
    <location>
        <begin position="310"/>
        <end position="335"/>
    </location>
</feature>
<comment type="subcellular location">
    <subcellularLocation>
        <location evidence="2">Endomembrane system</location>
        <topology evidence="2">Multi-pass membrane protein</topology>
    </subcellularLocation>
    <subcellularLocation>
        <location evidence="1">Vacuole</location>
    </subcellularLocation>
</comment>
<dbReference type="GO" id="GO:0098588">
    <property type="term" value="C:bounding membrane of organelle"/>
    <property type="evidence" value="ECO:0007669"/>
    <property type="project" value="UniProtKB-ARBA"/>
</dbReference>
<dbReference type="Proteomes" id="UP000011777">
    <property type="component" value="Unassembled WGS sequence"/>
</dbReference>
<evidence type="ECO:0000256" key="1">
    <source>
        <dbReference type="ARBA" id="ARBA00004116"/>
    </source>
</evidence>
<dbReference type="EMBL" id="AOGT01002182">
    <property type="protein sequence ID" value="EMG46046.1"/>
    <property type="molecule type" value="Genomic_DNA"/>
</dbReference>
<keyword evidence="3" id="KW-0813">Transport</keyword>
<protein>
    <recommendedName>
        <fullName evidence="14">PQ-loop-domain-containing protein</fullName>
    </recommendedName>
</protein>
<dbReference type="SMART" id="SM00679">
    <property type="entry name" value="CTNS"/>
    <property type="match status" value="2"/>
</dbReference>
<evidence type="ECO:0008006" key="14">
    <source>
        <dbReference type="Google" id="ProtNLM"/>
    </source>
</evidence>
<evidence type="ECO:0000256" key="6">
    <source>
        <dbReference type="ARBA" id="ARBA00022737"/>
    </source>
</evidence>
<proteinExistence type="inferred from homology"/>
<dbReference type="AlphaFoldDB" id="M3II88"/>
<evidence type="ECO:0000256" key="8">
    <source>
        <dbReference type="ARBA" id="ARBA00023136"/>
    </source>
</evidence>
<evidence type="ECO:0000256" key="7">
    <source>
        <dbReference type="ARBA" id="ARBA00022989"/>
    </source>
</evidence>
<reference evidence="12 13" key="1">
    <citation type="submission" date="2013-02" db="EMBL/GenBank/DDBJ databases">
        <title>Genome sequence of Candida maltosa Xu316, a potential industrial strain for xylitol and ethanol production.</title>
        <authorList>
            <person name="Yu J."/>
            <person name="Wang Q."/>
            <person name="Geng X."/>
            <person name="Bao W."/>
            <person name="He P."/>
            <person name="Cai J."/>
        </authorList>
    </citation>
    <scope>NUCLEOTIDE SEQUENCE [LARGE SCALE GENOMIC DNA]</scope>
    <source>
        <strain evidence="13">Xu316</strain>
    </source>
</reference>
<evidence type="ECO:0000256" key="9">
    <source>
        <dbReference type="ARBA" id="ARBA00038039"/>
    </source>
</evidence>
<keyword evidence="7 11" id="KW-1133">Transmembrane helix</keyword>
<dbReference type="GO" id="GO:0015101">
    <property type="term" value="F:organic cation transmembrane transporter activity"/>
    <property type="evidence" value="ECO:0007669"/>
    <property type="project" value="UniProtKB-ARBA"/>
</dbReference>
<dbReference type="Gene3D" id="1.20.1280.290">
    <property type="match status" value="2"/>
</dbReference>
<keyword evidence="8 11" id="KW-0472">Membrane</keyword>
<dbReference type="PANTHER" id="PTHR16201:SF35">
    <property type="entry name" value="VACUOLAR AMINO ACID TRANSPORTER YPQ1-RELATED"/>
    <property type="match status" value="1"/>
</dbReference>
<feature type="transmembrane region" description="Helical" evidence="11">
    <location>
        <begin position="252"/>
        <end position="272"/>
    </location>
</feature>
<keyword evidence="4" id="KW-0926">Vacuole</keyword>
<dbReference type="GO" id="GO:0005773">
    <property type="term" value="C:vacuole"/>
    <property type="evidence" value="ECO:0007669"/>
    <property type="project" value="UniProtKB-SubCell"/>
</dbReference>
<dbReference type="eggNOG" id="KOG2913">
    <property type="taxonomic scope" value="Eukaryota"/>
</dbReference>
<dbReference type="GO" id="GO:0015174">
    <property type="term" value="F:basic amino acid transmembrane transporter activity"/>
    <property type="evidence" value="ECO:0007669"/>
    <property type="project" value="UniProtKB-ARBA"/>
</dbReference>
<feature type="transmembrane region" description="Helical" evidence="11">
    <location>
        <begin position="46"/>
        <end position="67"/>
    </location>
</feature>
<dbReference type="PANTHER" id="PTHR16201">
    <property type="entry name" value="SEVEN TRANSMEMBRANE PROTEIN 1-RELATED"/>
    <property type="match status" value="1"/>
</dbReference>
<dbReference type="GO" id="GO:0015179">
    <property type="term" value="F:L-amino acid transmembrane transporter activity"/>
    <property type="evidence" value="ECO:0007669"/>
    <property type="project" value="UniProtKB-ARBA"/>
</dbReference>
<dbReference type="InterPro" id="IPR006603">
    <property type="entry name" value="PQ-loop_rpt"/>
</dbReference>
<feature type="transmembrane region" description="Helical" evidence="11">
    <location>
        <begin position="73"/>
        <end position="96"/>
    </location>
</feature>
<name>M3II88_CANMX</name>
<feature type="transmembrane region" description="Helical" evidence="11">
    <location>
        <begin position="284"/>
        <end position="306"/>
    </location>
</feature>
<evidence type="ECO:0000256" key="3">
    <source>
        <dbReference type="ARBA" id="ARBA00022448"/>
    </source>
</evidence>
<accession>M3II88</accession>
<keyword evidence="13" id="KW-1185">Reference proteome</keyword>
<dbReference type="GO" id="GO:0012505">
    <property type="term" value="C:endomembrane system"/>
    <property type="evidence" value="ECO:0007669"/>
    <property type="project" value="UniProtKB-SubCell"/>
</dbReference>
<evidence type="ECO:0000256" key="4">
    <source>
        <dbReference type="ARBA" id="ARBA00022554"/>
    </source>
</evidence>
<keyword evidence="6" id="KW-0677">Repeat</keyword>
<sequence length="335" mass="36973">MGPPAPIILDAQAISGITGSISIACWIIVFAPQIYENFRRKSSEGLSLTFIVLWLAGDVFNVLGAVLQGVLPTMIILAVYYTLADIVLLWQCLVYGNGKNPDLIHLSPANPMSEDVLEVVISDDQHHHHHNHNQTQEQQVTNTFLSNNVSSEDLESNSACSSSSSKTSQFGNFLINALMVALVIASGIIGWYVSYIKDSKHKSPGKHHHPKDLVFDPLAQAFGWLCALLYLGSRIPQIVLNYERKSVDGISFMFFLFACLGNLTYVISILSIDMSWNYLWVNSSWLAGSLGTLGLDFTIFVQFFIYNGDKSESESESGTESESLLTESDRSYGTS</sequence>
<comment type="similarity">
    <text evidence="9">Belongs to the laat-1 family.</text>
</comment>
<dbReference type="GO" id="GO:0034488">
    <property type="term" value="P:basic amino acid transmembrane export from vacuole"/>
    <property type="evidence" value="ECO:0007669"/>
    <property type="project" value="UniProtKB-ARBA"/>
</dbReference>
<comment type="caution">
    <text evidence="12">The sequence shown here is derived from an EMBL/GenBank/DDBJ whole genome shotgun (WGS) entry which is preliminary data.</text>
</comment>
<dbReference type="HOGENOM" id="CLU_019699_1_0_1"/>
<dbReference type="FunFam" id="1.20.1280.290:FF:000012">
    <property type="entry name" value="Vacuolar membrane PQ loop repeat protein"/>
    <property type="match status" value="1"/>
</dbReference>
<keyword evidence="5 11" id="KW-0812">Transmembrane</keyword>